<dbReference type="InterPro" id="IPR012910">
    <property type="entry name" value="Plug_dom"/>
</dbReference>
<dbReference type="Gene3D" id="2.170.130.10">
    <property type="entry name" value="TonB-dependent receptor, plug domain"/>
    <property type="match status" value="1"/>
</dbReference>
<organism evidence="13 14">
    <name type="scientific">Arcticibacter pallidicorallinus</name>
    <dbReference type="NCBI Taxonomy" id="1259464"/>
    <lineage>
        <taxon>Bacteria</taxon>
        <taxon>Pseudomonadati</taxon>
        <taxon>Bacteroidota</taxon>
        <taxon>Sphingobacteriia</taxon>
        <taxon>Sphingobacteriales</taxon>
        <taxon>Sphingobacteriaceae</taxon>
        <taxon>Arcticibacter</taxon>
    </lineage>
</organism>
<dbReference type="InterPro" id="IPR008969">
    <property type="entry name" value="CarboxyPept-like_regulatory"/>
</dbReference>
<evidence type="ECO:0000256" key="1">
    <source>
        <dbReference type="ARBA" id="ARBA00004571"/>
    </source>
</evidence>
<dbReference type="InterPro" id="IPR037066">
    <property type="entry name" value="Plug_dom_sf"/>
</dbReference>
<keyword evidence="10" id="KW-0732">Signal</keyword>
<dbReference type="NCBIfam" id="TIGR04057">
    <property type="entry name" value="SusC_RagA_signa"/>
    <property type="match status" value="1"/>
</dbReference>
<comment type="subcellular location">
    <subcellularLocation>
        <location evidence="1 8">Cell outer membrane</location>
        <topology evidence="1 8">Multi-pass membrane protein</topology>
    </subcellularLocation>
</comment>
<feature type="domain" description="TonB-dependent receptor plug" evidence="12">
    <location>
        <begin position="131"/>
        <end position="252"/>
    </location>
</feature>
<keyword evidence="14" id="KW-1185">Reference proteome</keyword>
<feature type="signal peptide" evidence="10">
    <location>
        <begin position="1"/>
        <end position="27"/>
    </location>
</feature>
<proteinExistence type="inferred from homology"/>
<dbReference type="SUPFAM" id="SSF56935">
    <property type="entry name" value="Porins"/>
    <property type="match status" value="1"/>
</dbReference>
<feature type="chain" id="PRO_5015556908" evidence="10">
    <location>
        <begin position="28"/>
        <end position="1015"/>
    </location>
</feature>
<evidence type="ECO:0000256" key="6">
    <source>
        <dbReference type="ARBA" id="ARBA00023136"/>
    </source>
</evidence>
<dbReference type="RefSeq" id="WP_106293160.1">
    <property type="nucleotide sequence ID" value="NZ_PVTH01000005.1"/>
</dbReference>
<evidence type="ECO:0000256" key="8">
    <source>
        <dbReference type="PROSITE-ProRule" id="PRU01360"/>
    </source>
</evidence>
<dbReference type="Gene3D" id="2.60.40.1120">
    <property type="entry name" value="Carboxypeptidase-like, regulatory domain"/>
    <property type="match status" value="1"/>
</dbReference>
<keyword evidence="5 9" id="KW-0798">TonB box</keyword>
<name>A0A2T0U4A2_9SPHI</name>
<dbReference type="Pfam" id="PF07715">
    <property type="entry name" value="Plug"/>
    <property type="match status" value="1"/>
</dbReference>
<dbReference type="Proteomes" id="UP000238034">
    <property type="component" value="Unassembled WGS sequence"/>
</dbReference>
<evidence type="ECO:0000256" key="3">
    <source>
        <dbReference type="ARBA" id="ARBA00022452"/>
    </source>
</evidence>
<reference evidence="13 14" key="1">
    <citation type="submission" date="2018-03" db="EMBL/GenBank/DDBJ databases">
        <title>Genomic Encyclopedia of Type Strains, Phase III (KMG-III): the genomes of soil and plant-associated and newly described type strains.</title>
        <authorList>
            <person name="Whitman W."/>
        </authorList>
    </citation>
    <scope>NUCLEOTIDE SEQUENCE [LARGE SCALE GENOMIC DNA]</scope>
    <source>
        <strain evidence="13 14">CGMCC 1.9313</strain>
    </source>
</reference>
<sequence>MKFNTRSPYSVRFLCALLLALSTPVLLKSQDNPKPLINSTLEGTILDAKTREPLIGVSIQLKGTTHSSYTDSKGRFQFITGQKFPYNIIVSYIGYEKREITANGSPIEVLLKEDIKTLNEVVVVGYGTQSKRSVIGAVSTIKTSEIANQPSASFDQQIQGRAAGVQVGSNTGVPGDGLFFRIRGTTSINASSDPLYIIDGVFINNQSLQKITTQGQANNPLADINPADIESISILKDAEATAIYGARAANGVVLITTKRGTYNSRPKISLNTYQGASWAPELWDLLTGPEHATIINETWTNDGKPFATRPFRPVSEGGRGLPEEQQTYDRLNDVFRTGRLQNYDLSVSGGNDKTRYYIGGGYASQDATLKTNDYSRASFKINLDQTINSFLKVGTSNTLARSQRANARVGDGPQGGILQAGLHTPTYLPKFNADGTYAKWAGFDNLDVLIDNTDMQSVSSRYMGNIYGEAEIAKGLKLRSSWSLDYNNYDEFEYWNSLTNRGSANKGLAASSISQNLIWSSEQTLTYRNTFNENHTIGVLLGNSIQGNTARQTFAQGTNFPSDDLKQIASAATTTSSSNLAENKLSSFFSRIDYNYAGKYFLEASLRADGSSRFGADKKWGYFPSAGLSWRVKEESFLLNSQTISDLKIRASIGLTGNQNGIDNYAALGLWQGGYNYLDNPGSIPVQLANANLGWESTRQTNLGIDLGLFKDRLGIEFNVYHKYTEDLLLNDPLAPSTGFSSITKNTGEISNKGIELSINSTNIAAEHFKWQTNLNLGRNVNKIEKLPTPIDASYNTIRMIEGYPLYSFFVYKQLYVDPQTGDAVYEDLNQDGQLTVADKQVIGNASPKLFGGLNNAFSFKGIDLSVFFNFSYGNKIYNNNRFFLESGGTRDDRRAINKNQLNRWQKPGDITDVPRLTTQGTNYTLSPSSRFVEDGSFLRLSIVNLGYTLPKDLSRKVKASTIRVYVTGTNLALWTKYSGPDPEINVTSNPLVQGYDLGTPPVPRTVQLGLNVTL</sequence>
<dbReference type="SUPFAM" id="SSF49464">
    <property type="entry name" value="Carboxypeptidase regulatory domain-like"/>
    <property type="match status" value="1"/>
</dbReference>
<evidence type="ECO:0000259" key="12">
    <source>
        <dbReference type="Pfam" id="PF07715"/>
    </source>
</evidence>
<comment type="caution">
    <text evidence="13">The sequence shown here is derived from an EMBL/GenBank/DDBJ whole genome shotgun (WGS) entry which is preliminary data.</text>
</comment>
<keyword evidence="3 8" id="KW-1134">Transmembrane beta strand</keyword>
<dbReference type="AlphaFoldDB" id="A0A2T0U4A2"/>
<dbReference type="InterPro" id="IPR000531">
    <property type="entry name" value="Beta-barrel_TonB"/>
</dbReference>
<dbReference type="InterPro" id="IPR023997">
    <property type="entry name" value="TonB-dep_OMP_SusC/RagA_CS"/>
</dbReference>
<dbReference type="PROSITE" id="PS52016">
    <property type="entry name" value="TONB_DEPENDENT_REC_3"/>
    <property type="match status" value="1"/>
</dbReference>
<evidence type="ECO:0000256" key="2">
    <source>
        <dbReference type="ARBA" id="ARBA00022448"/>
    </source>
</evidence>
<dbReference type="EMBL" id="PVTH01000005">
    <property type="protein sequence ID" value="PRY52747.1"/>
    <property type="molecule type" value="Genomic_DNA"/>
</dbReference>
<keyword evidence="4 8" id="KW-0812">Transmembrane</keyword>
<evidence type="ECO:0000256" key="9">
    <source>
        <dbReference type="RuleBase" id="RU003357"/>
    </source>
</evidence>
<evidence type="ECO:0000313" key="14">
    <source>
        <dbReference type="Proteomes" id="UP000238034"/>
    </source>
</evidence>
<dbReference type="NCBIfam" id="TIGR04056">
    <property type="entry name" value="OMP_RagA_SusC"/>
    <property type="match status" value="1"/>
</dbReference>
<comment type="similarity">
    <text evidence="8 9">Belongs to the TonB-dependent receptor family.</text>
</comment>
<protein>
    <submittedName>
        <fullName evidence="13">TonB-linked SusC/RagA family outer membrane protein</fullName>
    </submittedName>
</protein>
<dbReference type="Pfam" id="PF13715">
    <property type="entry name" value="CarbopepD_reg_2"/>
    <property type="match status" value="1"/>
</dbReference>
<feature type="domain" description="TonB-dependent receptor-like beta-barrel" evidence="11">
    <location>
        <begin position="432"/>
        <end position="781"/>
    </location>
</feature>
<dbReference type="GO" id="GO:0009279">
    <property type="term" value="C:cell outer membrane"/>
    <property type="evidence" value="ECO:0007669"/>
    <property type="project" value="UniProtKB-SubCell"/>
</dbReference>
<keyword evidence="2 8" id="KW-0813">Transport</keyword>
<evidence type="ECO:0000256" key="4">
    <source>
        <dbReference type="ARBA" id="ARBA00022692"/>
    </source>
</evidence>
<evidence type="ECO:0000256" key="5">
    <source>
        <dbReference type="ARBA" id="ARBA00023077"/>
    </source>
</evidence>
<evidence type="ECO:0000256" key="10">
    <source>
        <dbReference type="SAM" id="SignalP"/>
    </source>
</evidence>
<keyword evidence="6 8" id="KW-0472">Membrane</keyword>
<gene>
    <name evidence="13" type="ORF">B0I27_105215</name>
</gene>
<accession>A0A2T0U4A2</accession>
<dbReference type="InterPro" id="IPR036942">
    <property type="entry name" value="Beta-barrel_TonB_sf"/>
</dbReference>
<dbReference type="Pfam" id="PF00593">
    <property type="entry name" value="TonB_dep_Rec_b-barrel"/>
    <property type="match status" value="1"/>
</dbReference>
<dbReference type="Gene3D" id="2.40.170.20">
    <property type="entry name" value="TonB-dependent receptor, beta-barrel domain"/>
    <property type="match status" value="1"/>
</dbReference>
<evidence type="ECO:0000313" key="13">
    <source>
        <dbReference type="EMBL" id="PRY52747.1"/>
    </source>
</evidence>
<dbReference type="InterPro" id="IPR023996">
    <property type="entry name" value="TonB-dep_OMP_SusC/RagA"/>
</dbReference>
<dbReference type="InterPro" id="IPR039426">
    <property type="entry name" value="TonB-dep_rcpt-like"/>
</dbReference>
<evidence type="ECO:0000256" key="7">
    <source>
        <dbReference type="ARBA" id="ARBA00023237"/>
    </source>
</evidence>
<keyword evidence="7 8" id="KW-0998">Cell outer membrane</keyword>
<dbReference type="OrthoDB" id="9768177at2"/>
<evidence type="ECO:0000259" key="11">
    <source>
        <dbReference type="Pfam" id="PF00593"/>
    </source>
</evidence>